<dbReference type="Gene3D" id="1.25.40.10">
    <property type="entry name" value="Tetratricopeptide repeat domain"/>
    <property type="match status" value="1"/>
</dbReference>
<dbReference type="InterPro" id="IPR019734">
    <property type="entry name" value="TPR_rpt"/>
</dbReference>
<feature type="repeat" description="TPR" evidence="2">
    <location>
        <begin position="460"/>
        <end position="493"/>
    </location>
</feature>
<proteinExistence type="predicted"/>
<dbReference type="SUPFAM" id="SSF48452">
    <property type="entry name" value="TPR-like"/>
    <property type="match status" value="1"/>
</dbReference>
<accession>A0ABV7WWZ0</accession>
<feature type="modified residue" description="4-aspartylphosphate" evidence="1">
    <location>
        <position position="71"/>
    </location>
</feature>
<dbReference type="Proteomes" id="UP001595710">
    <property type="component" value="Unassembled WGS sequence"/>
</dbReference>
<dbReference type="InterPro" id="IPR052048">
    <property type="entry name" value="ST_Response_Regulator"/>
</dbReference>
<evidence type="ECO:0000259" key="3">
    <source>
        <dbReference type="PROSITE" id="PS50110"/>
    </source>
</evidence>
<dbReference type="PANTHER" id="PTHR43228:SF1">
    <property type="entry name" value="TWO-COMPONENT RESPONSE REGULATOR ARR22"/>
    <property type="match status" value="1"/>
</dbReference>
<name>A0ABV7WWZ0_9GAMM</name>
<keyword evidence="2" id="KW-0802">TPR repeat</keyword>
<reference evidence="5" key="1">
    <citation type="journal article" date="2019" name="Int. J. Syst. Evol. Microbiol.">
        <title>The Global Catalogue of Microorganisms (GCM) 10K type strain sequencing project: providing services to taxonomists for standard genome sequencing and annotation.</title>
        <authorList>
            <consortium name="The Broad Institute Genomics Platform"/>
            <consortium name="The Broad Institute Genome Sequencing Center for Infectious Disease"/>
            <person name="Wu L."/>
            <person name="Ma J."/>
        </authorList>
    </citation>
    <scope>NUCLEOTIDE SEQUENCE [LARGE SCALE GENOMIC DNA]</scope>
    <source>
        <strain evidence="5">CECT 8288</strain>
    </source>
</reference>
<evidence type="ECO:0000256" key="1">
    <source>
        <dbReference type="PROSITE-ProRule" id="PRU00169"/>
    </source>
</evidence>
<dbReference type="RefSeq" id="WP_290282289.1">
    <property type="nucleotide sequence ID" value="NZ_JAUFQI010000001.1"/>
</dbReference>
<gene>
    <name evidence="4" type="ORF">ACFOND_13370</name>
</gene>
<evidence type="ECO:0000256" key="2">
    <source>
        <dbReference type="PROSITE-ProRule" id="PRU00339"/>
    </source>
</evidence>
<dbReference type="EMBL" id="JBHRYN010000014">
    <property type="protein sequence ID" value="MFC3702628.1"/>
    <property type="molecule type" value="Genomic_DNA"/>
</dbReference>
<dbReference type="Pfam" id="PF00072">
    <property type="entry name" value="Response_reg"/>
    <property type="match status" value="1"/>
</dbReference>
<sequence>MSTQSALLGDTFTNAEPKNQKILIVDDFDNVRKSIKGMLHELGYEYVYEAGEANSAMKAIKEINFSLILCDFNLGKGRDGARLLEEWRVKKLIGQETVFVMITADTSRELVTSTLEFEPDDYLAKPFAMDVLAGRLERWFERRRVLLPLLVCAEQAQWPELCQLAREIEEEHPRYRSFAQKMYAESLIEQEKLTEAENFLLGLLEQRYQSWVKIDLHEIEFIQNKYAAAAKGLKEVLVNESTAMAAYDLLARIYKETENRMELQALLEKAIVKAPRNIRRNLDLARVAKQNLDMHRSNKAYKAAIALAEGTMHEELGNYQKLVDGLETESELGDSTENRKREIYKDLMFVSKKMSERFPGNINARLFNVALKIRKAESEDQSTLNPKLDELYKELFSNIDQVIPDTAFYIAETFYFNGRFEDADEIVKRLRVQFKGDEEFKERLDELQADPVSIAKRKEAHDLNVQGIEKYKRKEYVESLELFAKALRISPNHPGMILNFVQSKLQTLRTLANPTDDVKKCSELLQRIDHLPEQHYQYDRYAKLRKTVKKIIQES</sequence>
<dbReference type="SMART" id="SM00448">
    <property type="entry name" value="REC"/>
    <property type="match status" value="1"/>
</dbReference>
<comment type="caution">
    <text evidence="4">The sequence shown here is derived from an EMBL/GenBank/DDBJ whole genome shotgun (WGS) entry which is preliminary data.</text>
</comment>
<dbReference type="InterPro" id="IPR011990">
    <property type="entry name" value="TPR-like_helical_dom_sf"/>
</dbReference>
<keyword evidence="1" id="KW-0597">Phosphoprotein</keyword>
<protein>
    <submittedName>
        <fullName evidence="4">Response regulator</fullName>
    </submittedName>
</protein>
<dbReference type="SUPFAM" id="SSF52172">
    <property type="entry name" value="CheY-like"/>
    <property type="match status" value="1"/>
</dbReference>
<evidence type="ECO:0000313" key="4">
    <source>
        <dbReference type="EMBL" id="MFC3702628.1"/>
    </source>
</evidence>
<dbReference type="PROSITE" id="PS50110">
    <property type="entry name" value="RESPONSE_REGULATORY"/>
    <property type="match status" value="1"/>
</dbReference>
<dbReference type="InterPro" id="IPR001789">
    <property type="entry name" value="Sig_transdc_resp-reg_receiver"/>
</dbReference>
<keyword evidence="5" id="KW-1185">Reference proteome</keyword>
<organism evidence="4 5">
    <name type="scientific">Reinekea marina</name>
    <dbReference type="NCBI Taxonomy" id="1310421"/>
    <lineage>
        <taxon>Bacteria</taxon>
        <taxon>Pseudomonadati</taxon>
        <taxon>Pseudomonadota</taxon>
        <taxon>Gammaproteobacteria</taxon>
        <taxon>Oceanospirillales</taxon>
        <taxon>Saccharospirillaceae</taxon>
        <taxon>Reinekea</taxon>
    </lineage>
</organism>
<evidence type="ECO:0000313" key="5">
    <source>
        <dbReference type="Proteomes" id="UP001595710"/>
    </source>
</evidence>
<dbReference type="CDD" id="cd17589">
    <property type="entry name" value="REC_TPR"/>
    <property type="match status" value="1"/>
</dbReference>
<dbReference type="PROSITE" id="PS50005">
    <property type="entry name" value="TPR"/>
    <property type="match status" value="1"/>
</dbReference>
<dbReference type="Gene3D" id="3.40.50.2300">
    <property type="match status" value="1"/>
</dbReference>
<feature type="domain" description="Response regulatory" evidence="3">
    <location>
        <begin position="21"/>
        <end position="140"/>
    </location>
</feature>
<dbReference type="InterPro" id="IPR011006">
    <property type="entry name" value="CheY-like_superfamily"/>
</dbReference>
<dbReference type="PANTHER" id="PTHR43228">
    <property type="entry name" value="TWO-COMPONENT RESPONSE REGULATOR"/>
    <property type="match status" value="1"/>
</dbReference>